<dbReference type="PANTHER" id="PTHR42103:SF2">
    <property type="entry name" value="AB HYDROLASE-1 DOMAIN-CONTAINING PROTEIN"/>
    <property type="match status" value="1"/>
</dbReference>
<dbReference type="AlphaFoldDB" id="A0A8H3FYM8"/>
<evidence type="ECO:0000313" key="1">
    <source>
        <dbReference type="EMBL" id="CAF9929886.1"/>
    </source>
</evidence>
<organism evidence="1 2">
    <name type="scientific">Imshaugia aleurites</name>
    <dbReference type="NCBI Taxonomy" id="172621"/>
    <lineage>
        <taxon>Eukaryota</taxon>
        <taxon>Fungi</taxon>
        <taxon>Dikarya</taxon>
        <taxon>Ascomycota</taxon>
        <taxon>Pezizomycotina</taxon>
        <taxon>Lecanoromycetes</taxon>
        <taxon>OSLEUM clade</taxon>
        <taxon>Lecanoromycetidae</taxon>
        <taxon>Lecanorales</taxon>
        <taxon>Lecanorineae</taxon>
        <taxon>Parmeliaceae</taxon>
        <taxon>Imshaugia</taxon>
    </lineage>
</organism>
<gene>
    <name evidence="1" type="ORF">IMSHALPRED_008024</name>
</gene>
<name>A0A8H3FYM8_9LECA</name>
<dbReference type="Proteomes" id="UP000664534">
    <property type="component" value="Unassembled WGS sequence"/>
</dbReference>
<dbReference type="PANTHER" id="PTHR42103">
    <property type="entry name" value="ALPHA/BETA-HYDROLASES SUPERFAMILY PROTEIN"/>
    <property type="match status" value="1"/>
</dbReference>
<protein>
    <submittedName>
        <fullName evidence="1">Uncharacterized protein</fullName>
    </submittedName>
</protein>
<dbReference type="InterPro" id="IPR029058">
    <property type="entry name" value="AB_hydrolase_fold"/>
</dbReference>
<dbReference type="EMBL" id="CAJPDT010000055">
    <property type="protein sequence ID" value="CAF9929886.1"/>
    <property type="molecule type" value="Genomic_DNA"/>
</dbReference>
<accession>A0A8H3FYM8</accession>
<dbReference type="SUPFAM" id="SSF53474">
    <property type="entry name" value="alpha/beta-Hydrolases"/>
    <property type="match status" value="1"/>
</dbReference>
<dbReference type="Gene3D" id="3.40.50.1820">
    <property type="entry name" value="alpha/beta hydrolase"/>
    <property type="match status" value="1"/>
</dbReference>
<dbReference type="OrthoDB" id="10260961at2759"/>
<proteinExistence type="predicted"/>
<reference evidence="1" key="1">
    <citation type="submission" date="2021-03" db="EMBL/GenBank/DDBJ databases">
        <authorList>
            <person name="Tagirdzhanova G."/>
        </authorList>
    </citation>
    <scope>NUCLEOTIDE SEQUENCE</scope>
</reference>
<comment type="caution">
    <text evidence="1">The sequence shown here is derived from an EMBL/GenBank/DDBJ whole genome shotgun (WGS) entry which is preliminary data.</text>
</comment>
<keyword evidence="2" id="KW-1185">Reference proteome</keyword>
<sequence length="414" mass="46342">MLPEPTFSFTIPSINDDITLDCRIYSPPHSVLKPVEGEPAWSPRGAIVAHPYAPFGGCYDDCVVLSAAAEILKQGFVVGTFNFRGAGSSKGRTSWQGKPETDDYFSFVGFLVQYVHYIEGFRNCGPQRILCVNPDTTLSSIPSEYEPSSQPQSTNSRGMKLIIGGYSYGSLITTLLPPTEEILQRFSKVNKGTAEAEIRLRALTLAAQWNKDALLYREAQQARKTGPHERSGASAHALAVTVGGEETEHSGRRASHEGRRSLDAFRKSMEKSRKRLLGQHSSEVAEHTLVVESLVPVEIPTPQTHYLLISLLQPPISMFATMFTSLRSGYLAQREAKFLDHPTLVIYGDNDLFASQRRLRRWAESMKSKPTSLFHFHEIKGAGHFWREEGVETQMRGFIREWAQDIARSHRLTE</sequence>
<evidence type="ECO:0000313" key="2">
    <source>
        <dbReference type="Proteomes" id="UP000664534"/>
    </source>
</evidence>